<dbReference type="InterPro" id="IPR027417">
    <property type="entry name" value="P-loop_NTPase"/>
</dbReference>
<dbReference type="RefSeq" id="WP_209896557.1">
    <property type="nucleotide sequence ID" value="NZ_JAGGMR010000001.1"/>
</dbReference>
<accession>A0ABS4QNI7</accession>
<dbReference type="PANTHER" id="PTHR43790">
    <property type="entry name" value="CARBOHYDRATE TRANSPORT ATP-BINDING PROTEIN MG119-RELATED"/>
    <property type="match status" value="1"/>
</dbReference>
<evidence type="ECO:0000313" key="7">
    <source>
        <dbReference type="EMBL" id="MBP2193274.1"/>
    </source>
</evidence>
<comment type="caution">
    <text evidence="7">The sequence shown here is derived from an EMBL/GenBank/DDBJ whole genome shotgun (WGS) entry which is preliminary data.</text>
</comment>
<keyword evidence="8" id="KW-1185">Reference proteome</keyword>
<evidence type="ECO:0000313" key="8">
    <source>
        <dbReference type="Proteomes" id="UP001519325"/>
    </source>
</evidence>
<feature type="domain" description="ABC transporter" evidence="6">
    <location>
        <begin position="269"/>
        <end position="513"/>
    </location>
</feature>
<feature type="coiled-coil region" evidence="5">
    <location>
        <begin position="242"/>
        <end position="269"/>
    </location>
</feature>
<keyword evidence="5" id="KW-0175">Coiled coil</keyword>
<dbReference type="PANTHER" id="PTHR43790:SF9">
    <property type="entry name" value="GALACTOFURANOSE TRANSPORTER ATP-BINDING PROTEIN YTFR"/>
    <property type="match status" value="1"/>
</dbReference>
<evidence type="ECO:0000256" key="2">
    <source>
        <dbReference type="ARBA" id="ARBA00022737"/>
    </source>
</evidence>
<dbReference type="CDD" id="cd03216">
    <property type="entry name" value="ABC_Carb_Monos_I"/>
    <property type="match status" value="1"/>
</dbReference>
<keyword evidence="1" id="KW-0813">Transport</keyword>
<evidence type="ECO:0000256" key="5">
    <source>
        <dbReference type="SAM" id="Coils"/>
    </source>
</evidence>
<protein>
    <submittedName>
        <fullName evidence="7">Simple sugar transport system ATP-binding protein</fullName>
    </submittedName>
</protein>
<keyword evidence="4 7" id="KW-0067">ATP-binding</keyword>
<evidence type="ECO:0000256" key="3">
    <source>
        <dbReference type="ARBA" id="ARBA00022741"/>
    </source>
</evidence>
<evidence type="ECO:0000256" key="4">
    <source>
        <dbReference type="ARBA" id="ARBA00022840"/>
    </source>
</evidence>
<dbReference type="GO" id="GO:0005524">
    <property type="term" value="F:ATP binding"/>
    <property type="evidence" value="ECO:0007669"/>
    <property type="project" value="UniProtKB-KW"/>
</dbReference>
<dbReference type="InterPro" id="IPR003593">
    <property type="entry name" value="AAA+_ATPase"/>
</dbReference>
<dbReference type="Gene3D" id="3.40.50.300">
    <property type="entry name" value="P-loop containing nucleotide triphosphate hydrolases"/>
    <property type="match status" value="2"/>
</dbReference>
<gene>
    <name evidence="7" type="ORF">BJ987_006175</name>
</gene>
<proteinExistence type="predicted"/>
<dbReference type="Proteomes" id="UP001519325">
    <property type="component" value="Unassembled WGS sequence"/>
</dbReference>
<evidence type="ECO:0000259" key="6">
    <source>
        <dbReference type="PROSITE" id="PS50893"/>
    </source>
</evidence>
<feature type="domain" description="ABC transporter" evidence="6">
    <location>
        <begin position="10"/>
        <end position="245"/>
    </location>
</feature>
<dbReference type="SMART" id="SM00382">
    <property type="entry name" value="AAA"/>
    <property type="match status" value="2"/>
</dbReference>
<dbReference type="SUPFAM" id="SSF52540">
    <property type="entry name" value="P-loop containing nucleoside triphosphate hydrolases"/>
    <property type="match status" value="2"/>
</dbReference>
<dbReference type="CDD" id="cd03215">
    <property type="entry name" value="ABC_Carb_Monos_II"/>
    <property type="match status" value="1"/>
</dbReference>
<name>A0ABS4QNI7_9NOCA</name>
<organism evidence="7 8">
    <name type="scientific">Nocardia goodfellowii</name>
    <dbReference type="NCBI Taxonomy" id="882446"/>
    <lineage>
        <taxon>Bacteria</taxon>
        <taxon>Bacillati</taxon>
        <taxon>Actinomycetota</taxon>
        <taxon>Actinomycetes</taxon>
        <taxon>Mycobacteriales</taxon>
        <taxon>Nocardiaceae</taxon>
        <taxon>Nocardia</taxon>
    </lineage>
</organism>
<dbReference type="InterPro" id="IPR050107">
    <property type="entry name" value="ABC_carbohydrate_import_ATPase"/>
</dbReference>
<dbReference type="Pfam" id="PF00005">
    <property type="entry name" value="ABC_tran"/>
    <property type="match status" value="2"/>
</dbReference>
<keyword evidence="2" id="KW-0677">Repeat</keyword>
<dbReference type="InterPro" id="IPR017871">
    <property type="entry name" value="ABC_transporter-like_CS"/>
</dbReference>
<dbReference type="EMBL" id="JAGGMR010000001">
    <property type="protein sequence ID" value="MBP2193274.1"/>
    <property type="molecule type" value="Genomic_DNA"/>
</dbReference>
<keyword evidence="3" id="KW-0547">Nucleotide-binding</keyword>
<keyword evidence="7" id="KW-0762">Sugar transport</keyword>
<reference evidence="7 8" key="1">
    <citation type="submission" date="2021-03" db="EMBL/GenBank/DDBJ databases">
        <title>Sequencing the genomes of 1000 actinobacteria strains.</title>
        <authorList>
            <person name="Klenk H.-P."/>
        </authorList>
    </citation>
    <scope>NUCLEOTIDE SEQUENCE [LARGE SCALE GENOMIC DNA]</scope>
    <source>
        <strain evidence="7 8">DSM 45516</strain>
    </source>
</reference>
<dbReference type="InterPro" id="IPR003439">
    <property type="entry name" value="ABC_transporter-like_ATP-bd"/>
</dbReference>
<dbReference type="PROSITE" id="PS50893">
    <property type="entry name" value="ABC_TRANSPORTER_2"/>
    <property type="match status" value="2"/>
</dbReference>
<sequence length="516" mass="55087">MSESTTGPLLSMSGIGKRFGAVTALSAVNLRLFPGEIHALVGENGAGKSTLIKVLTGMQAADTGTIRFDGRPVRFSGPQQAQRAGVSTVYQEVNLCPNLSVAENIYIGREPRRAGLVRFGAMRRAAAALVARMGLDVDVTTPLGTHSLAVQQLIAIVRAVDLDARVLVLDEPTSSLDADEVRRLFTLMRRLAADGVAILFVTHFLDQIFELCDRATVLRNGTLVGEYPVAELTHKEMVARMLGSAADALEQIEQQHESAQQRVPREQAVDAAPVVTAKGLGGQHNSVAPFDLTVHTGEVVGLAGLLGSGRTEVARLLFGADSPATGSVQVAGGRLPLRSVRAAVAQGLAFCPEDRKTQGLVLELSVAENILLAAQAARGWARPIPARQRTELVAKYMAALRITPEDPTLPVKALSGGNQQKVLLARWLVTQPRLLILDEPTRGIDIGAKAEIQRLVLSLSDEGMAVLFISAELEEVLRLSHKVEVLRDRKVVAELPNDAALTVDRLMETIASGAVA</sequence>
<dbReference type="PROSITE" id="PS00211">
    <property type="entry name" value="ABC_TRANSPORTER_1"/>
    <property type="match status" value="1"/>
</dbReference>
<evidence type="ECO:0000256" key="1">
    <source>
        <dbReference type="ARBA" id="ARBA00022448"/>
    </source>
</evidence>